<name>A0A0F8VZD2_9ZZZZ</name>
<organism evidence="1">
    <name type="scientific">marine sediment metagenome</name>
    <dbReference type="NCBI Taxonomy" id="412755"/>
    <lineage>
        <taxon>unclassified sequences</taxon>
        <taxon>metagenomes</taxon>
        <taxon>ecological metagenomes</taxon>
    </lineage>
</organism>
<proteinExistence type="predicted"/>
<dbReference type="AlphaFoldDB" id="A0A0F8VZD2"/>
<dbReference type="PROSITE" id="PS50077">
    <property type="entry name" value="HEAT_REPEAT"/>
    <property type="match status" value="1"/>
</dbReference>
<gene>
    <name evidence="1" type="ORF">LCGC14_3132030</name>
</gene>
<evidence type="ECO:0000313" key="1">
    <source>
        <dbReference type="EMBL" id="KKK49737.1"/>
    </source>
</evidence>
<dbReference type="InterPro" id="IPR021133">
    <property type="entry name" value="HEAT_type_2"/>
</dbReference>
<feature type="non-terminal residue" evidence="1">
    <location>
        <position position="1"/>
    </location>
</feature>
<protein>
    <submittedName>
        <fullName evidence="1">Uncharacterized protein</fullName>
    </submittedName>
</protein>
<feature type="non-terminal residue" evidence="1">
    <location>
        <position position="340"/>
    </location>
</feature>
<accession>A0A0F8VZD2</accession>
<dbReference type="EMBL" id="LAZR01068384">
    <property type="protein sequence ID" value="KKK49737.1"/>
    <property type="molecule type" value="Genomic_DNA"/>
</dbReference>
<reference evidence="1" key="1">
    <citation type="journal article" date="2015" name="Nature">
        <title>Complex archaea that bridge the gap between prokaryotes and eukaryotes.</title>
        <authorList>
            <person name="Spang A."/>
            <person name="Saw J.H."/>
            <person name="Jorgensen S.L."/>
            <person name="Zaremba-Niedzwiedzka K."/>
            <person name="Martijn J."/>
            <person name="Lind A.E."/>
            <person name="van Eijk R."/>
            <person name="Schleper C."/>
            <person name="Guy L."/>
            <person name="Ettema T.J."/>
        </authorList>
    </citation>
    <scope>NUCLEOTIDE SEQUENCE</scope>
</reference>
<comment type="caution">
    <text evidence="1">The sequence shown here is derived from an EMBL/GenBank/DDBJ whole genome shotgun (WGS) entry which is preliminary data.</text>
</comment>
<sequence>KQYRMDTLHGLLDLPADQVVGLLGVPDQAGPMRAVLVGGQIVTGKLQSTAIELKIPTGGTLKIPFGRIRQCSYRISEARPEETPLTDALIVLRNGDRLAFEADRLDCFLRTRHGRIRLQAKHLLAVHLAGQGHGVHRATFLNGSTLAGVLGPDRILLPLKLGKQLNIPREMILAIHFAAQAVENPELGRILLSNDDELIGRLVDESFQLRTAFGTVPVRPANILAMAFDRHDPKRVKIKLWNDSTLRGRLLTDVLRFAIQPGPVVKLYPGQIVSLSCPDALPPEHIIKAVQKYVAMLSVGSYKDRQEAQEKLMMMKAPIIPLLRKHLKDSDSEVRQRIRT</sequence>